<dbReference type="GO" id="GO:0015031">
    <property type="term" value="P:protein transport"/>
    <property type="evidence" value="ECO:0007669"/>
    <property type="project" value="UniProtKB-KW"/>
</dbReference>
<dbReference type="CDD" id="cd21383">
    <property type="entry name" value="GAT_GGA_Tom1-like"/>
    <property type="match status" value="1"/>
</dbReference>
<dbReference type="SUPFAM" id="SSF89009">
    <property type="entry name" value="GAT-like domain"/>
    <property type="match status" value="1"/>
</dbReference>
<dbReference type="GO" id="GO:0007015">
    <property type="term" value="P:actin filament organization"/>
    <property type="evidence" value="ECO:0007669"/>
    <property type="project" value="InterPro"/>
</dbReference>
<dbReference type="SUPFAM" id="SSF48464">
    <property type="entry name" value="ENTH/VHS domain"/>
    <property type="match status" value="1"/>
</dbReference>
<sequence>MVTPRFLGTIESTVKDKYTHPVVRARMMSYLYVWSSTFASDPGLTAIPQLYSKLAPNYAPAPEDAIVPITLALSAGTMAQETRGKQILQDVEVATGNAQLLLEAVSFVDPEKEAVEENELIKEFRANTMESHRKIALHLSQMTDSAEQDPAALASLLNCNQELVQAIKAHSTMLESRQQYIASIDSRNPFTDDKYSVDELEDRSAAVRNG</sequence>
<name>A0A9P6FYY3_9FUNG</name>
<dbReference type="Proteomes" id="UP000780801">
    <property type="component" value="Unassembled WGS sequence"/>
</dbReference>
<dbReference type="Gene3D" id="1.20.58.160">
    <property type="match status" value="1"/>
</dbReference>
<evidence type="ECO:0000259" key="4">
    <source>
        <dbReference type="PROSITE" id="PS50909"/>
    </source>
</evidence>
<dbReference type="PROSITE" id="PS50909">
    <property type="entry name" value="GAT"/>
    <property type="match status" value="1"/>
</dbReference>
<dbReference type="GO" id="GO:0043130">
    <property type="term" value="F:ubiquitin binding"/>
    <property type="evidence" value="ECO:0007669"/>
    <property type="project" value="InterPro"/>
</dbReference>
<dbReference type="PROSITE" id="PS50179">
    <property type="entry name" value="VHS"/>
    <property type="match status" value="1"/>
</dbReference>
<evidence type="ECO:0000259" key="3">
    <source>
        <dbReference type="PROSITE" id="PS50179"/>
    </source>
</evidence>
<keyword evidence="1" id="KW-0813">Transport</keyword>
<dbReference type="InterPro" id="IPR008942">
    <property type="entry name" value="ENTH_VHS"/>
</dbReference>
<evidence type="ECO:0000256" key="2">
    <source>
        <dbReference type="ARBA" id="ARBA00022927"/>
    </source>
</evidence>
<gene>
    <name evidence="5" type="ORF">BGW38_007344</name>
</gene>
<proteinExistence type="predicted"/>
<accession>A0A9P6FYY3</accession>
<dbReference type="InterPro" id="IPR002014">
    <property type="entry name" value="VHS_dom"/>
</dbReference>
<protein>
    <submittedName>
        <fullName evidence="5">Uncharacterized protein</fullName>
    </submittedName>
</protein>
<reference evidence="5" key="1">
    <citation type="journal article" date="2020" name="Fungal Divers.">
        <title>Resolving the Mortierellaceae phylogeny through synthesis of multi-gene phylogenetics and phylogenomics.</title>
        <authorList>
            <person name="Vandepol N."/>
            <person name="Liber J."/>
            <person name="Desiro A."/>
            <person name="Na H."/>
            <person name="Kennedy M."/>
            <person name="Barry K."/>
            <person name="Grigoriev I.V."/>
            <person name="Miller A.N."/>
            <person name="O'Donnell K."/>
            <person name="Stajich J.E."/>
            <person name="Bonito G."/>
        </authorList>
    </citation>
    <scope>NUCLEOTIDE SEQUENCE</scope>
    <source>
        <strain evidence="5">KOD1015</strain>
    </source>
</reference>
<dbReference type="OrthoDB" id="10255964at2759"/>
<dbReference type="InterPro" id="IPR004152">
    <property type="entry name" value="GAT_dom"/>
</dbReference>
<dbReference type="GO" id="GO:0006897">
    <property type="term" value="P:endocytosis"/>
    <property type="evidence" value="ECO:0007669"/>
    <property type="project" value="InterPro"/>
</dbReference>
<feature type="domain" description="VHS" evidence="3">
    <location>
        <begin position="1"/>
        <end position="62"/>
    </location>
</feature>
<dbReference type="Pfam" id="PF03127">
    <property type="entry name" value="GAT"/>
    <property type="match status" value="1"/>
</dbReference>
<evidence type="ECO:0000313" key="5">
    <source>
        <dbReference type="EMBL" id="KAF9584173.1"/>
    </source>
</evidence>
<dbReference type="InterPro" id="IPR045007">
    <property type="entry name" value="LSB5"/>
</dbReference>
<keyword evidence="6" id="KW-1185">Reference proteome</keyword>
<evidence type="ECO:0000256" key="1">
    <source>
        <dbReference type="ARBA" id="ARBA00022448"/>
    </source>
</evidence>
<dbReference type="AlphaFoldDB" id="A0A9P6FYY3"/>
<keyword evidence="2" id="KW-0653">Protein transport</keyword>
<dbReference type="EMBL" id="JAABOA010000483">
    <property type="protein sequence ID" value="KAF9584173.1"/>
    <property type="molecule type" value="Genomic_DNA"/>
</dbReference>
<organism evidence="5 6">
    <name type="scientific">Lunasporangiospora selenospora</name>
    <dbReference type="NCBI Taxonomy" id="979761"/>
    <lineage>
        <taxon>Eukaryota</taxon>
        <taxon>Fungi</taxon>
        <taxon>Fungi incertae sedis</taxon>
        <taxon>Mucoromycota</taxon>
        <taxon>Mortierellomycotina</taxon>
        <taxon>Mortierellomycetes</taxon>
        <taxon>Mortierellales</taxon>
        <taxon>Mortierellaceae</taxon>
        <taxon>Lunasporangiospora</taxon>
    </lineage>
</organism>
<dbReference type="GO" id="GO:0007034">
    <property type="term" value="P:vacuolar transport"/>
    <property type="evidence" value="ECO:0007669"/>
    <property type="project" value="UniProtKB-ARBA"/>
</dbReference>
<dbReference type="GO" id="GO:0035091">
    <property type="term" value="F:phosphatidylinositol binding"/>
    <property type="evidence" value="ECO:0007669"/>
    <property type="project" value="InterPro"/>
</dbReference>
<dbReference type="GO" id="GO:0030479">
    <property type="term" value="C:actin cortical patch"/>
    <property type="evidence" value="ECO:0007669"/>
    <property type="project" value="TreeGrafter"/>
</dbReference>
<comment type="caution">
    <text evidence="5">The sequence shown here is derived from an EMBL/GenBank/DDBJ whole genome shotgun (WGS) entry which is preliminary data.</text>
</comment>
<dbReference type="PANTHER" id="PTHR47789">
    <property type="entry name" value="LAS SEVENTEEN-BINDING PROTEIN 5"/>
    <property type="match status" value="1"/>
</dbReference>
<dbReference type="PANTHER" id="PTHR47789:SF2">
    <property type="entry name" value="VHS DOMAIN-CONTAINING PROTEIN"/>
    <property type="match status" value="1"/>
</dbReference>
<feature type="domain" description="GAT" evidence="4">
    <location>
        <begin position="82"/>
        <end position="175"/>
    </location>
</feature>
<evidence type="ECO:0000313" key="6">
    <source>
        <dbReference type="Proteomes" id="UP000780801"/>
    </source>
</evidence>
<dbReference type="Gene3D" id="1.25.40.90">
    <property type="match status" value="1"/>
</dbReference>
<dbReference type="GO" id="GO:0051666">
    <property type="term" value="P:actin cortical patch localization"/>
    <property type="evidence" value="ECO:0007669"/>
    <property type="project" value="TreeGrafter"/>
</dbReference>
<dbReference type="InterPro" id="IPR038425">
    <property type="entry name" value="GAT_sf"/>
</dbReference>